<feature type="non-terminal residue" evidence="2">
    <location>
        <position position="95"/>
    </location>
</feature>
<organism evidence="2 3">
    <name type="scientific">Papaver nudicaule</name>
    <name type="common">Iceland poppy</name>
    <dbReference type="NCBI Taxonomy" id="74823"/>
    <lineage>
        <taxon>Eukaryota</taxon>
        <taxon>Viridiplantae</taxon>
        <taxon>Streptophyta</taxon>
        <taxon>Embryophyta</taxon>
        <taxon>Tracheophyta</taxon>
        <taxon>Spermatophyta</taxon>
        <taxon>Magnoliopsida</taxon>
        <taxon>Ranunculales</taxon>
        <taxon>Papaveraceae</taxon>
        <taxon>Papaveroideae</taxon>
        <taxon>Papaver</taxon>
    </lineage>
</organism>
<feature type="domain" description="Terpene synthase N-terminal" evidence="1">
    <location>
        <begin position="7"/>
        <end position="95"/>
    </location>
</feature>
<dbReference type="InterPro" id="IPR050148">
    <property type="entry name" value="Terpene_synthase-like"/>
</dbReference>
<sequence length="95" mass="11115">KESRHGRRADKVKDEVRCMLVDQQKVSLISSSCYGLLKLVNIIQRLGIGYHFADEIKAALCNIKDENNYSWEKEDLFMQAVRFRLLRQHGFEVSQ</sequence>
<evidence type="ECO:0000313" key="2">
    <source>
        <dbReference type="EMBL" id="MCL7038750.1"/>
    </source>
</evidence>
<evidence type="ECO:0000313" key="3">
    <source>
        <dbReference type="Proteomes" id="UP001177140"/>
    </source>
</evidence>
<dbReference type="Proteomes" id="UP001177140">
    <property type="component" value="Unassembled WGS sequence"/>
</dbReference>
<dbReference type="GO" id="GO:0016114">
    <property type="term" value="P:terpenoid biosynthetic process"/>
    <property type="evidence" value="ECO:0007669"/>
    <property type="project" value="InterPro"/>
</dbReference>
<keyword evidence="3" id="KW-1185">Reference proteome</keyword>
<dbReference type="EMBL" id="JAJJMA010193737">
    <property type="protein sequence ID" value="MCL7038750.1"/>
    <property type="molecule type" value="Genomic_DNA"/>
</dbReference>
<accession>A0AA41VCL4</accession>
<proteinExistence type="predicted"/>
<comment type="caution">
    <text evidence="2">The sequence shown here is derived from an EMBL/GenBank/DDBJ whole genome shotgun (WGS) entry which is preliminary data.</text>
</comment>
<dbReference type="Gene3D" id="1.50.10.130">
    <property type="entry name" value="Terpene synthase, N-terminal domain"/>
    <property type="match status" value="1"/>
</dbReference>
<dbReference type="PANTHER" id="PTHR31225">
    <property type="entry name" value="OS04G0344100 PROTEIN-RELATED"/>
    <property type="match status" value="1"/>
</dbReference>
<dbReference type="InterPro" id="IPR036965">
    <property type="entry name" value="Terpene_synth_N_sf"/>
</dbReference>
<protein>
    <recommendedName>
        <fullName evidence="1">Terpene synthase N-terminal domain-containing protein</fullName>
    </recommendedName>
</protein>
<dbReference type="AlphaFoldDB" id="A0AA41VCL4"/>
<reference evidence="2" key="1">
    <citation type="submission" date="2022-03" db="EMBL/GenBank/DDBJ databases">
        <title>A functionally conserved STORR gene fusion in Papaver species that diverged 16.8 million years ago.</title>
        <authorList>
            <person name="Catania T."/>
        </authorList>
    </citation>
    <scope>NUCLEOTIDE SEQUENCE</scope>
    <source>
        <strain evidence="2">S-191538</strain>
    </source>
</reference>
<dbReference type="InterPro" id="IPR001906">
    <property type="entry name" value="Terpene_synth_N"/>
</dbReference>
<name>A0AA41VCL4_PAPNU</name>
<gene>
    <name evidence="2" type="ORF">MKW94_006076</name>
</gene>
<dbReference type="InterPro" id="IPR008930">
    <property type="entry name" value="Terpenoid_cyclase/PrenylTrfase"/>
</dbReference>
<dbReference type="Pfam" id="PF01397">
    <property type="entry name" value="Terpene_synth"/>
    <property type="match status" value="1"/>
</dbReference>
<feature type="non-terminal residue" evidence="2">
    <location>
        <position position="1"/>
    </location>
</feature>
<evidence type="ECO:0000259" key="1">
    <source>
        <dbReference type="Pfam" id="PF01397"/>
    </source>
</evidence>
<dbReference type="GO" id="GO:0010333">
    <property type="term" value="F:terpene synthase activity"/>
    <property type="evidence" value="ECO:0007669"/>
    <property type="project" value="InterPro"/>
</dbReference>
<dbReference type="SUPFAM" id="SSF48239">
    <property type="entry name" value="Terpenoid cyclases/Protein prenyltransferases"/>
    <property type="match status" value="1"/>
</dbReference>